<feature type="domain" description="Cobalamin adenosyltransferase-like" evidence="4">
    <location>
        <begin position="9"/>
        <end position="169"/>
    </location>
</feature>
<evidence type="ECO:0000313" key="5">
    <source>
        <dbReference type="EMBL" id="HGN36761.1"/>
    </source>
</evidence>
<evidence type="ECO:0000256" key="2">
    <source>
        <dbReference type="ARBA" id="ARBA00022741"/>
    </source>
</evidence>
<dbReference type="Gene3D" id="1.20.1200.10">
    <property type="entry name" value="Cobalamin adenosyltransferase-like"/>
    <property type="match status" value="1"/>
</dbReference>
<keyword evidence="1 5" id="KW-0808">Transferase</keyword>
<accession>A0A7J3I829</accession>
<dbReference type="AlphaFoldDB" id="A0A7J3I829"/>
<keyword evidence="2" id="KW-0547">Nucleotide-binding</keyword>
<dbReference type="InterPro" id="IPR036451">
    <property type="entry name" value="CblAdoTrfase-like_sf"/>
</dbReference>
<dbReference type="InterPro" id="IPR029499">
    <property type="entry name" value="PduO-typ"/>
</dbReference>
<sequence length="182" mass="20466">MVRAVKKVHRGDDGYTDIFGLRLPKDSPIIELIGELDELVSLIGVVKSILKENSAFLDIVNNLTAIQRKLMYIASYVASKGDSRVGPPITYDDVAALEKAIDILWSAQTMSRFTIPGSSKESALLHLLRAVCRRVERRAVTLLRNGAIDPLIHVFLNRLSDWLYVSALYINKVMNIEEDYLH</sequence>
<dbReference type="Pfam" id="PF01923">
    <property type="entry name" value="Cob_adeno_trans"/>
    <property type="match status" value="1"/>
</dbReference>
<dbReference type="EMBL" id="DTBZ01000071">
    <property type="protein sequence ID" value="HGQ17943.1"/>
    <property type="molecule type" value="Genomic_DNA"/>
</dbReference>
<evidence type="ECO:0000256" key="1">
    <source>
        <dbReference type="ARBA" id="ARBA00022679"/>
    </source>
</evidence>
<name>A0A7J3I829_9CREN</name>
<dbReference type="PANTHER" id="PTHR12213:SF0">
    <property type="entry name" value="CORRINOID ADENOSYLTRANSFERASE MMAB"/>
    <property type="match status" value="1"/>
</dbReference>
<dbReference type="EC" id="2.5.1.17" evidence="5"/>
<dbReference type="PANTHER" id="PTHR12213">
    <property type="entry name" value="CORRINOID ADENOSYLTRANSFERASE"/>
    <property type="match status" value="1"/>
</dbReference>
<evidence type="ECO:0000256" key="3">
    <source>
        <dbReference type="ARBA" id="ARBA00022840"/>
    </source>
</evidence>
<evidence type="ECO:0000313" key="6">
    <source>
        <dbReference type="EMBL" id="HGQ17943.1"/>
    </source>
</evidence>
<gene>
    <name evidence="5" type="ORF">ENT87_04330</name>
    <name evidence="6" type="ORF">ENU30_03025</name>
</gene>
<protein>
    <submittedName>
        <fullName evidence="5">Cob(I)yrinic acid a,c-diamide adenosyltransferase</fullName>
        <ecNumber evidence="5">2.5.1.17</ecNumber>
    </submittedName>
</protein>
<dbReference type="SUPFAM" id="SSF89028">
    <property type="entry name" value="Cobalamin adenosyltransferase-like"/>
    <property type="match status" value="1"/>
</dbReference>
<dbReference type="GO" id="GO:0008817">
    <property type="term" value="F:corrinoid adenosyltransferase activity"/>
    <property type="evidence" value="ECO:0007669"/>
    <property type="project" value="UniProtKB-EC"/>
</dbReference>
<dbReference type="GO" id="GO:0005524">
    <property type="term" value="F:ATP binding"/>
    <property type="evidence" value="ECO:0007669"/>
    <property type="project" value="UniProtKB-KW"/>
</dbReference>
<dbReference type="EMBL" id="DTAI01000125">
    <property type="protein sequence ID" value="HGN36761.1"/>
    <property type="molecule type" value="Genomic_DNA"/>
</dbReference>
<reference evidence="5" key="1">
    <citation type="journal article" date="2020" name="mSystems">
        <title>Genome- and Community-Level Interaction Insights into Carbon Utilization and Element Cycling Functions of Hydrothermarchaeota in Hydrothermal Sediment.</title>
        <authorList>
            <person name="Zhou Z."/>
            <person name="Liu Y."/>
            <person name="Xu W."/>
            <person name="Pan J."/>
            <person name="Luo Z.H."/>
            <person name="Li M."/>
        </authorList>
    </citation>
    <scope>NUCLEOTIDE SEQUENCE [LARGE SCALE GENOMIC DNA]</scope>
    <source>
        <strain evidence="5">SpSt-618</strain>
        <strain evidence="6">SpSt-657</strain>
    </source>
</reference>
<comment type="caution">
    <text evidence="5">The sequence shown here is derived from an EMBL/GenBank/DDBJ whole genome shotgun (WGS) entry which is preliminary data.</text>
</comment>
<evidence type="ECO:0000259" key="4">
    <source>
        <dbReference type="Pfam" id="PF01923"/>
    </source>
</evidence>
<dbReference type="InterPro" id="IPR016030">
    <property type="entry name" value="CblAdoTrfase-like"/>
</dbReference>
<organism evidence="5">
    <name type="scientific">Ignisphaera aggregans</name>
    <dbReference type="NCBI Taxonomy" id="334771"/>
    <lineage>
        <taxon>Archaea</taxon>
        <taxon>Thermoproteota</taxon>
        <taxon>Thermoprotei</taxon>
        <taxon>Desulfurococcales</taxon>
        <taxon>Desulfurococcaceae</taxon>
        <taxon>Ignisphaera</taxon>
    </lineage>
</organism>
<dbReference type="NCBIfam" id="TIGR00636">
    <property type="entry name" value="PduO_Nterm"/>
    <property type="match status" value="1"/>
</dbReference>
<proteinExistence type="predicted"/>
<keyword evidence="3" id="KW-0067">ATP-binding</keyword>